<keyword evidence="1" id="KW-0812">Transmembrane</keyword>
<feature type="non-terminal residue" evidence="2">
    <location>
        <position position="1"/>
    </location>
</feature>
<dbReference type="AlphaFoldDB" id="A0A0V0GTV2"/>
<organism evidence="2">
    <name type="scientific">Solanum chacoense</name>
    <name type="common">Chaco potato</name>
    <dbReference type="NCBI Taxonomy" id="4108"/>
    <lineage>
        <taxon>Eukaryota</taxon>
        <taxon>Viridiplantae</taxon>
        <taxon>Streptophyta</taxon>
        <taxon>Embryophyta</taxon>
        <taxon>Tracheophyta</taxon>
        <taxon>Spermatophyta</taxon>
        <taxon>Magnoliopsida</taxon>
        <taxon>eudicotyledons</taxon>
        <taxon>Gunneridae</taxon>
        <taxon>Pentapetalae</taxon>
        <taxon>asterids</taxon>
        <taxon>lamiids</taxon>
        <taxon>Solanales</taxon>
        <taxon>Solanaceae</taxon>
        <taxon>Solanoideae</taxon>
        <taxon>Solaneae</taxon>
        <taxon>Solanum</taxon>
    </lineage>
</organism>
<evidence type="ECO:0000256" key="1">
    <source>
        <dbReference type="SAM" id="Phobius"/>
    </source>
</evidence>
<sequence>LVTKTHDLVAKYSLRFNLFVLLSFICIPKECLFLFRQLLNYNFPHDMFKTTRLKAGIFVV</sequence>
<reference evidence="2" key="1">
    <citation type="submission" date="2015-12" db="EMBL/GenBank/DDBJ databases">
        <title>Gene expression during late stages of embryo sac development: a critical building block for successful pollen-pistil interactions.</title>
        <authorList>
            <person name="Liu Y."/>
            <person name="Joly V."/>
            <person name="Sabar M."/>
            <person name="Matton D.P."/>
        </authorList>
    </citation>
    <scope>NUCLEOTIDE SEQUENCE</scope>
</reference>
<accession>A0A0V0GTV2</accession>
<feature type="transmembrane region" description="Helical" evidence="1">
    <location>
        <begin position="12"/>
        <end position="35"/>
    </location>
</feature>
<proteinExistence type="predicted"/>
<keyword evidence="1" id="KW-1133">Transmembrane helix</keyword>
<evidence type="ECO:0000313" key="2">
    <source>
        <dbReference type="EMBL" id="JAP11557.1"/>
    </source>
</evidence>
<keyword evidence="1" id="KW-0472">Membrane</keyword>
<protein>
    <submittedName>
        <fullName evidence="2">Putative ovule protein</fullName>
    </submittedName>
</protein>
<dbReference type="EMBL" id="GEDG01031121">
    <property type="protein sequence ID" value="JAP11557.1"/>
    <property type="molecule type" value="Transcribed_RNA"/>
</dbReference>
<name>A0A0V0GTV2_SOLCH</name>